<dbReference type="InterPro" id="IPR023393">
    <property type="entry name" value="START-like_dom_sf"/>
</dbReference>
<dbReference type="Proteomes" id="UP000504882">
    <property type="component" value="Unassembled WGS sequence"/>
</dbReference>
<proteinExistence type="predicted"/>
<accession>A0ABY2E7D7</accession>
<comment type="caution">
    <text evidence="1">The sequence shown here is derived from an EMBL/GenBank/DDBJ whole genome shotgun (WGS) entry which is preliminary data.</text>
</comment>
<reference evidence="1 2" key="1">
    <citation type="submission" date="2019-03" db="EMBL/GenBank/DDBJ databases">
        <title>Genomic features of bacteria from cold environments.</title>
        <authorList>
            <person name="Shen L."/>
        </authorList>
    </citation>
    <scope>NUCLEOTIDE SEQUENCE [LARGE SCALE GENOMIC DNA]</scope>
    <source>
        <strain evidence="2">T3246-1</strain>
    </source>
</reference>
<dbReference type="Pfam" id="PF10698">
    <property type="entry name" value="DUF2505"/>
    <property type="match status" value="1"/>
</dbReference>
<name>A0ABY2E7D7_9MICO</name>
<dbReference type="SUPFAM" id="SSF55961">
    <property type="entry name" value="Bet v1-like"/>
    <property type="match status" value="1"/>
</dbReference>
<dbReference type="Gene3D" id="3.30.530.20">
    <property type="match status" value="1"/>
</dbReference>
<dbReference type="InterPro" id="IPR019639">
    <property type="entry name" value="DUF2505"/>
</dbReference>
<keyword evidence="2" id="KW-1185">Reference proteome</keyword>
<dbReference type="EMBL" id="SMNA01000002">
    <property type="protein sequence ID" value="TDE97472.1"/>
    <property type="molecule type" value="Genomic_DNA"/>
</dbReference>
<protein>
    <submittedName>
        <fullName evidence="1">DUF2505 domain-containing protein</fullName>
    </submittedName>
</protein>
<evidence type="ECO:0000313" key="1">
    <source>
        <dbReference type="EMBL" id="TDE97472.1"/>
    </source>
</evidence>
<evidence type="ECO:0000313" key="2">
    <source>
        <dbReference type="Proteomes" id="UP000504882"/>
    </source>
</evidence>
<organism evidence="1 2">
    <name type="scientific">Occultella glacieicola</name>
    <dbReference type="NCBI Taxonomy" id="2518684"/>
    <lineage>
        <taxon>Bacteria</taxon>
        <taxon>Bacillati</taxon>
        <taxon>Actinomycetota</taxon>
        <taxon>Actinomycetes</taxon>
        <taxon>Micrococcales</taxon>
        <taxon>Ruaniaceae</taxon>
        <taxon>Occultella</taxon>
    </lineage>
</organism>
<sequence length="179" mass="19011">MGRSARLPERGRTMRFDAAIDYPADTGRVAQMLADPDFVRRKIEASGAASTAVEVTSADDGGFTVLTRRAMPTDKIPNALRSFVGASIDVRFVEVWQPADPDGRRTGTFTMDVAGAPAGATGTTALEPDGEAGARIGYDGDAKVNVPFLGASVERAVVEAVQNVLDAERRAGVQWLTER</sequence>
<gene>
    <name evidence="1" type="ORF">EXU48_04595</name>
</gene>